<evidence type="ECO:0000313" key="3">
    <source>
        <dbReference type="EMBL" id="GMH96277.1"/>
    </source>
</evidence>
<dbReference type="SMART" id="SM00271">
    <property type="entry name" value="DnaJ"/>
    <property type="match status" value="1"/>
</dbReference>
<dbReference type="PANTHER" id="PTHR44157:SF1">
    <property type="entry name" value="DNAJ HOMOLOG SUBFAMILY C MEMBER 11"/>
    <property type="match status" value="1"/>
</dbReference>
<dbReference type="PROSITE" id="PS50076">
    <property type="entry name" value="DNAJ_2"/>
    <property type="match status" value="1"/>
</dbReference>
<dbReference type="Proteomes" id="UP001165085">
    <property type="component" value="Unassembled WGS sequence"/>
</dbReference>
<dbReference type="EMBL" id="BRXY01000464">
    <property type="protein sequence ID" value="GMH96277.1"/>
    <property type="molecule type" value="Genomic_DNA"/>
</dbReference>
<dbReference type="InterPro" id="IPR052243">
    <property type="entry name" value="Mito_inner_membrane_organizer"/>
</dbReference>
<sequence>MPRSSSSSRSNTGNGGPDVDYYAVLNLPSSCTASEIKKSYQRLALTFHPDKANAANAQLAQVEFEKVKKAHAVLSDPATRAAYDAFGDKGVRMLESDPAGAKALRKYAKNPDLLLEALHEKTATSYIKRLEKSVQTRGSVVVHSTLVPTLSNGSVPKTTKISISQTVTSPLNSSTNLSFGGHVISDYGLAHSEATVGITKKLKNNTSVSGTLSAGTSQKLSLDTTRSFTLDGRSGGRLSLFLSSTSRGMNIISWKTLSPNLTANCTLGMHEVGMTIFRVSFTQSFKGGWMTCDLGLQPGEIFMQGTGSSDFDEGRQRVKSKIKLGTRGTSMLISSSRRLSKFTLFAVGLKVDVYNGVYWIVKLSRGNMTFELPIVLSTFVNPSVTIFASAVGMLVDEFVVWCLNYGKGEEKLEEEKREDEILSNNVKNREAAESQQTLMAGAAGKKRKEEVERNGLVIREAVYRKKGENVGFDVSVPLQFFVKDGEVRLPSGSKNSVLGFYREERRPAERVGRRGRGLFSLFSDEGEDGDDDFFAPPRATNIDGEYVVYARYTLGDGVFEVEIDDGEEFVLPAEKATRMGGVGSVI</sequence>
<dbReference type="OrthoDB" id="18010at2759"/>
<proteinExistence type="predicted"/>
<comment type="caution">
    <text evidence="3">The sequence shown here is derived from an EMBL/GenBank/DDBJ whole genome shotgun (WGS) entry which is preliminary data.</text>
</comment>
<dbReference type="GO" id="GO:0005739">
    <property type="term" value="C:mitochondrion"/>
    <property type="evidence" value="ECO:0007669"/>
    <property type="project" value="GOC"/>
</dbReference>
<dbReference type="InterPro" id="IPR001623">
    <property type="entry name" value="DnaJ_domain"/>
</dbReference>
<name>A0A9W7BZ15_9STRA</name>
<dbReference type="PROSITE" id="PS00636">
    <property type="entry name" value="DNAJ_1"/>
    <property type="match status" value="1"/>
</dbReference>
<feature type="domain" description="J" evidence="2">
    <location>
        <begin position="20"/>
        <end position="87"/>
    </location>
</feature>
<evidence type="ECO:0000313" key="4">
    <source>
        <dbReference type="Proteomes" id="UP001165085"/>
    </source>
</evidence>
<dbReference type="PANTHER" id="PTHR44157">
    <property type="entry name" value="DNAJ HOMOLOG SUBFAMILY C MEMBER 11"/>
    <property type="match status" value="1"/>
</dbReference>
<dbReference type="AlphaFoldDB" id="A0A9W7BZ15"/>
<dbReference type="PRINTS" id="PR00625">
    <property type="entry name" value="JDOMAIN"/>
</dbReference>
<evidence type="ECO:0000256" key="1">
    <source>
        <dbReference type="ARBA" id="ARBA00023186"/>
    </source>
</evidence>
<dbReference type="CDD" id="cd06257">
    <property type="entry name" value="DnaJ"/>
    <property type="match status" value="1"/>
</dbReference>
<dbReference type="GO" id="GO:0042407">
    <property type="term" value="P:cristae formation"/>
    <property type="evidence" value="ECO:0007669"/>
    <property type="project" value="TreeGrafter"/>
</dbReference>
<dbReference type="Pfam" id="PF00226">
    <property type="entry name" value="DnaJ"/>
    <property type="match status" value="1"/>
</dbReference>
<keyword evidence="1" id="KW-0143">Chaperone</keyword>
<accession>A0A9W7BZ15</accession>
<dbReference type="Gene3D" id="1.10.287.110">
    <property type="entry name" value="DnaJ domain"/>
    <property type="match status" value="1"/>
</dbReference>
<protein>
    <recommendedName>
        <fullName evidence="2">J domain-containing protein</fullName>
    </recommendedName>
</protein>
<dbReference type="SUPFAM" id="SSF46565">
    <property type="entry name" value="Chaperone J-domain"/>
    <property type="match status" value="1"/>
</dbReference>
<keyword evidence="4" id="KW-1185">Reference proteome</keyword>
<dbReference type="InterPro" id="IPR036869">
    <property type="entry name" value="J_dom_sf"/>
</dbReference>
<dbReference type="Pfam" id="PF11875">
    <property type="entry name" value="DnaJ-like_C11_C"/>
    <property type="match status" value="1"/>
</dbReference>
<dbReference type="InterPro" id="IPR018253">
    <property type="entry name" value="DnaJ_domain_CS"/>
</dbReference>
<organism evidence="3 4">
    <name type="scientific">Triparma strigata</name>
    <dbReference type="NCBI Taxonomy" id="1606541"/>
    <lineage>
        <taxon>Eukaryota</taxon>
        <taxon>Sar</taxon>
        <taxon>Stramenopiles</taxon>
        <taxon>Ochrophyta</taxon>
        <taxon>Bolidophyceae</taxon>
        <taxon>Parmales</taxon>
        <taxon>Triparmaceae</taxon>
        <taxon>Triparma</taxon>
    </lineage>
</organism>
<gene>
    <name evidence="3" type="ORF">TrST_g8466</name>
</gene>
<dbReference type="InterPro" id="IPR024586">
    <property type="entry name" value="DnaJ-like_C11_C"/>
</dbReference>
<evidence type="ECO:0000259" key="2">
    <source>
        <dbReference type="PROSITE" id="PS50076"/>
    </source>
</evidence>
<reference evidence="4" key="1">
    <citation type="journal article" date="2023" name="Commun. Biol.">
        <title>Genome analysis of Parmales, the sister group of diatoms, reveals the evolutionary specialization of diatoms from phago-mixotrophs to photoautotrophs.</title>
        <authorList>
            <person name="Ban H."/>
            <person name="Sato S."/>
            <person name="Yoshikawa S."/>
            <person name="Yamada K."/>
            <person name="Nakamura Y."/>
            <person name="Ichinomiya M."/>
            <person name="Sato N."/>
            <person name="Blanc-Mathieu R."/>
            <person name="Endo H."/>
            <person name="Kuwata A."/>
            <person name="Ogata H."/>
        </authorList>
    </citation>
    <scope>NUCLEOTIDE SEQUENCE [LARGE SCALE GENOMIC DNA]</scope>
    <source>
        <strain evidence="4">NIES 3701</strain>
    </source>
</reference>